<dbReference type="RefSeq" id="WP_058288060.1">
    <property type="nucleotide sequence ID" value="NZ_CP041159.1"/>
</dbReference>
<protein>
    <recommendedName>
        <fullName evidence="3">50S ribosomal protein L34</fullName>
    </recommendedName>
</protein>
<dbReference type="EMBL" id="CYSR01000040">
    <property type="protein sequence ID" value="CUI02108.1"/>
    <property type="molecule type" value="Genomic_DNA"/>
</dbReference>
<evidence type="ECO:0000313" key="1">
    <source>
        <dbReference type="EMBL" id="CUI02108.1"/>
    </source>
</evidence>
<gene>
    <name evidence="1" type="ORF">PHA8399_04270</name>
</gene>
<reference evidence="1 2" key="1">
    <citation type="submission" date="2015-09" db="EMBL/GenBank/DDBJ databases">
        <authorList>
            <consortium name="Swine Surveillance"/>
        </authorList>
    </citation>
    <scope>NUCLEOTIDE SEQUENCE [LARGE SCALE GENOMIC DNA]</scope>
    <source>
        <strain evidence="1 2">CECT 8399</strain>
    </source>
</reference>
<dbReference type="Pfam" id="PF02620">
    <property type="entry name" value="YceD"/>
    <property type="match status" value="1"/>
</dbReference>
<dbReference type="InterPro" id="IPR003772">
    <property type="entry name" value="YceD"/>
</dbReference>
<dbReference type="Proteomes" id="UP000051326">
    <property type="component" value="Unassembled WGS sequence"/>
</dbReference>
<organism evidence="1 2">
    <name type="scientific">Leisingera aquaemixtae</name>
    <dbReference type="NCBI Taxonomy" id="1396826"/>
    <lineage>
        <taxon>Bacteria</taxon>
        <taxon>Pseudomonadati</taxon>
        <taxon>Pseudomonadota</taxon>
        <taxon>Alphaproteobacteria</taxon>
        <taxon>Rhodobacterales</taxon>
        <taxon>Roseobacteraceae</taxon>
        <taxon>Leisingera</taxon>
    </lineage>
</organism>
<dbReference type="AlphaFoldDB" id="A0A0P1HER9"/>
<evidence type="ECO:0000313" key="2">
    <source>
        <dbReference type="Proteomes" id="UP000051326"/>
    </source>
</evidence>
<accession>A0A0P1HER9</accession>
<dbReference type="STRING" id="1396826.PHA8399_04270"/>
<name>A0A0P1HER9_9RHOB</name>
<proteinExistence type="predicted"/>
<sequence length="178" mass="19126">MSESTALRVADLPQNTPTAFEIIPGKEELAALAAELGVNALRKVRFTGEIKALGKRDWQLTGALGATVVQDCVVTLEPVTSRIEEKVNLTYTARYETPEGAEVEMPDDDSIEPLGSHIDPGQVMAEALALHIPPYPRKDGAELGEAVYAEDGVAPMRDEDAKPFAGLAALRGQLKDED</sequence>
<evidence type="ECO:0008006" key="3">
    <source>
        <dbReference type="Google" id="ProtNLM"/>
    </source>
</evidence>